<comment type="caution">
    <text evidence="3">The sequence shown here is derived from an EMBL/GenBank/DDBJ whole genome shotgun (WGS) entry which is preliminary data.</text>
</comment>
<comment type="similarity">
    <text evidence="1">Belongs to the short-chain dehydrogenases/reductases (SDR) family.</text>
</comment>
<keyword evidence="4" id="KW-1185">Reference proteome</keyword>
<protein>
    <submittedName>
        <fullName evidence="3">Short-chain dehydrogenase</fullName>
    </submittedName>
</protein>
<dbReference type="GO" id="GO:0016491">
    <property type="term" value="F:oxidoreductase activity"/>
    <property type="evidence" value="ECO:0007669"/>
    <property type="project" value="UniProtKB-KW"/>
</dbReference>
<dbReference type="SUPFAM" id="SSF51735">
    <property type="entry name" value="NAD(P)-binding Rossmann-fold domains"/>
    <property type="match status" value="1"/>
</dbReference>
<organism evidence="3 4">
    <name type="scientific">Marivivens niveibacter</name>
    <dbReference type="NCBI Taxonomy" id="1930667"/>
    <lineage>
        <taxon>Bacteria</taxon>
        <taxon>Pseudomonadati</taxon>
        <taxon>Pseudomonadota</taxon>
        <taxon>Alphaproteobacteria</taxon>
        <taxon>Rhodobacterales</taxon>
        <taxon>Paracoccaceae</taxon>
        <taxon>Marivivens group</taxon>
        <taxon>Marivivens</taxon>
    </lineage>
</organism>
<dbReference type="Pfam" id="PF00106">
    <property type="entry name" value="adh_short"/>
    <property type="match status" value="1"/>
</dbReference>
<dbReference type="PANTHER" id="PTHR44196:SF1">
    <property type="entry name" value="DEHYDROGENASE_REDUCTASE SDR FAMILY MEMBER 7B"/>
    <property type="match status" value="1"/>
</dbReference>
<evidence type="ECO:0000256" key="2">
    <source>
        <dbReference type="ARBA" id="ARBA00023002"/>
    </source>
</evidence>
<evidence type="ECO:0000256" key="1">
    <source>
        <dbReference type="ARBA" id="ARBA00006484"/>
    </source>
</evidence>
<gene>
    <name evidence="3" type="ORF">BVC71_09190</name>
</gene>
<dbReference type="Gene3D" id="3.40.50.720">
    <property type="entry name" value="NAD(P)-binding Rossmann-like Domain"/>
    <property type="match status" value="1"/>
</dbReference>
<dbReference type="AlphaFoldDB" id="A0A251WX15"/>
<dbReference type="InterPro" id="IPR002347">
    <property type="entry name" value="SDR_fam"/>
</dbReference>
<dbReference type="RefSeq" id="WP_086451374.1">
    <property type="nucleotide sequence ID" value="NZ_MSPP01000003.1"/>
</dbReference>
<dbReference type="OrthoDB" id="335726at2"/>
<keyword evidence="2" id="KW-0560">Oxidoreductase</keyword>
<proteinExistence type="inferred from homology"/>
<dbReference type="InterPro" id="IPR036291">
    <property type="entry name" value="NAD(P)-bd_dom_sf"/>
</dbReference>
<evidence type="ECO:0000313" key="3">
    <source>
        <dbReference type="EMBL" id="OUD08886.1"/>
    </source>
</evidence>
<dbReference type="GO" id="GO:0016020">
    <property type="term" value="C:membrane"/>
    <property type="evidence" value="ECO:0007669"/>
    <property type="project" value="TreeGrafter"/>
</dbReference>
<name>A0A251WX15_9RHOB</name>
<dbReference type="Proteomes" id="UP000194664">
    <property type="component" value="Unassembled WGS sequence"/>
</dbReference>
<reference evidence="3 4" key="1">
    <citation type="submission" date="2016-12" db="EMBL/GenBank/DDBJ databases">
        <title>The draft genome sequence of HSLHS2.</title>
        <authorList>
            <person name="Hu D."/>
            <person name="Wang L."/>
            <person name="Shao Z."/>
        </authorList>
    </citation>
    <scope>NUCLEOTIDE SEQUENCE [LARGE SCALE GENOMIC DNA]</scope>
    <source>
        <strain evidence="3">MCCC 1A06712</strain>
    </source>
</reference>
<sequence length="244" mass="25934">MNNTWIILGATSAIARAFIRAEAEKGASFILCGRDTDDMAATAADAQARGSTEARVFPIDVRAPETFAPVIEAAKNIVGTINCAVFVGSMPEQSEIDADPSLIDGVVTDSFTGPANLLTQLAPIMELREQGTIVGVGSVAGDRGRLGNYVYGAAKAGFATYLSGLRNRLGRSGVHVLTVKPGPVDTSMTWGMKMPAMTTPEAAVADILKGVEKKRNVIYTAKIWFPIMTVIKLIPEPVFKKLSF</sequence>
<dbReference type="PANTHER" id="PTHR44196">
    <property type="entry name" value="DEHYDROGENASE/REDUCTASE SDR FAMILY MEMBER 7B"/>
    <property type="match status" value="1"/>
</dbReference>
<dbReference type="PRINTS" id="PR00081">
    <property type="entry name" value="GDHRDH"/>
</dbReference>
<evidence type="ECO:0000313" key="4">
    <source>
        <dbReference type="Proteomes" id="UP000194664"/>
    </source>
</evidence>
<accession>A0A251WX15</accession>
<dbReference type="EMBL" id="MSPP01000003">
    <property type="protein sequence ID" value="OUD08886.1"/>
    <property type="molecule type" value="Genomic_DNA"/>
</dbReference>